<sequence length="361" mass="40409">MAKNGHVLPLCQEQFRGCAIFSFVVCYLLLLFTSSNPVFADAGRTISVSKVSQNLDGPCLDPSKEDDKCDTVRVVLTVLNRDLSVYSGPCMEVKVKLFMDGAQQVGCEIKDTNKWQLIHQGGDEFIFDCGKGPTRVLLTNSWLRKKEESSTFLFAITPYLLAILACLVVAFCSVKGPVKAFQRFIKKAFKSLQSTFKTSLHSVHLMCTGWRSVATCWERLGYTAKVDYAPLGINDAVLPKPKKYKKDVKEQEPAATLEAGEPLNADDLLNRELDDADARWMPTLRQEKKRRLEKQAEVGGAVAGEKREPSIAEIAYKKLKQAAIDRYMQRAYHESVVAEQLASQLAKQNQSVSNEPLNLYR</sequence>
<dbReference type="Proteomes" id="UP000887574">
    <property type="component" value="Unplaced"/>
</dbReference>
<dbReference type="AlphaFoldDB" id="A0A915DMK7"/>
<organism evidence="2 3">
    <name type="scientific">Ditylenchus dipsaci</name>
    <dbReference type="NCBI Taxonomy" id="166011"/>
    <lineage>
        <taxon>Eukaryota</taxon>
        <taxon>Metazoa</taxon>
        <taxon>Ecdysozoa</taxon>
        <taxon>Nematoda</taxon>
        <taxon>Chromadorea</taxon>
        <taxon>Rhabditida</taxon>
        <taxon>Tylenchina</taxon>
        <taxon>Tylenchomorpha</taxon>
        <taxon>Sphaerularioidea</taxon>
        <taxon>Anguinidae</taxon>
        <taxon>Anguininae</taxon>
        <taxon>Ditylenchus</taxon>
    </lineage>
</organism>
<dbReference type="WBParaSite" id="jg20961">
    <property type="protein sequence ID" value="jg20961"/>
    <property type="gene ID" value="jg20961"/>
</dbReference>
<keyword evidence="1" id="KW-1133">Transmembrane helix</keyword>
<evidence type="ECO:0000313" key="3">
    <source>
        <dbReference type="WBParaSite" id="jg20961"/>
    </source>
</evidence>
<keyword evidence="1" id="KW-0812">Transmembrane</keyword>
<reference evidence="3" key="1">
    <citation type="submission" date="2022-11" db="UniProtKB">
        <authorList>
            <consortium name="WormBaseParasite"/>
        </authorList>
    </citation>
    <scope>IDENTIFICATION</scope>
</reference>
<name>A0A915DMK7_9BILA</name>
<accession>A0A915DMK7</accession>
<evidence type="ECO:0000313" key="2">
    <source>
        <dbReference type="Proteomes" id="UP000887574"/>
    </source>
</evidence>
<protein>
    <submittedName>
        <fullName evidence="3">Uncharacterized protein</fullName>
    </submittedName>
</protein>
<proteinExistence type="predicted"/>
<feature type="transmembrane region" description="Helical" evidence="1">
    <location>
        <begin position="152"/>
        <end position="174"/>
    </location>
</feature>
<keyword evidence="1" id="KW-0472">Membrane</keyword>
<keyword evidence="2" id="KW-1185">Reference proteome</keyword>
<evidence type="ECO:0000256" key="1">
    <source>
        <dbReference type="SAM" id="Phobius"/>
    </source>
</evidence>